<dbReference type="PROSITE" id="PS50873">
    <property type="entry name" value="PEROXIDASE_4"/>
    <property type="match status" value="1"/>
</dbReference>
<feature type="binding site" evidence="9">
    <location>
        <position position="40"/>
    </location>
    <ligand>
        <name>Ca(2+)</name>
        <dbReference type="ChEBI" id="CHEBI:29108"/>
        <label>1</label>
    </ligand>
</feature>
<evidence type="ECO:0000259" key="12">
    <source>
        <dbReference type="PROSITE" id="PS50873"/>
    </source>
</evidence>
<feature type="binding site" evidence="9">
    <location>
        <position position="19"/>
    </location>
    <ligand>
        <name>Ca(2+)</name>
        <dbReference type="ChEBI" id="CHEBI:29108"/>
        <label>1</label>
    </ligand>
</feature>
<feature type="binding site" evidence="9">
    <location>
        <position position="28"/>
    </location>
    <ligand>
        <name>Ca(2+)</name>
        <dbReference type="ChEBI" id="CHEBI:29108"/>
        <label>1</label>
    </ligand>
</feature>
<dbReference type="PANTHER" id="PTHR31517">
    <property type="match status" value="1"/>
</dbReference>
<evidence type="ECO:0000256" key="11">
    <source>
        <dbReference type="RuleBase" id="RU004241"/>
    </source>
</evidence>
<evidence type="ECO:0000256" key="1">
    <source>
        <dbReference type="ARBA" id="ARBA00000189"/>
    </source>
</evidence>
<feature type="binding site" evidence="8">
    <location>
        <position position="116"/>
    </location>
    <ligand>
        <name>substrate</name>
    </ligand>
</feature>
<comment type="caution">
    <text evidence="13">The sequence shown here is derived from an EMBL/GenBank/DDBJ whole genome shotgun (WGS) entry which is preliminary data.</text>
</comment>
<gene>
    <name evidence="13" type="ORF">GOP47_0002419</name>
</gene>
<dbReference type="GO" id="GO:0046872">
    <property type="term" value="F:metal ion binding"/>
    <property type="evidence" value="ECO:0007669"/>
    <property type="project" value="UniProtKB-KW"/>
</dbReference>
<comment type="cofactor">
    <cofactor evidence="2">
        <name>heme b</name>
        <dbReference type="ChEBI" id="CHEBI:60344"/>
    </cofactor>
</comment>
<name>A0A9D4ZQY4_ADICA</name>
<feature type="binding site" evidence="9">
    <location>
        <position position="24"/>
    </location>
    <ligand>
        <name>Ca(2+)</name>
        <dbReference type="ChEBI" id="CHEBI:29108"/>
        <label>1</label>
    </ligand>
</feature>
<dbReference type="AlphaFoldDB" id="A0A9D4ZQY4"/>
<dbReference type="Proteomes" id="UP000886520">
    <property type="component" value="Chromosome 3"/>
</dbReference>
<comment type="catalytic activity">
    <reaction evidence="1">
        <text>2 a phenolic donor + H2O2 = 2 a phenolic radical donor + 2 H2O</text>
        <dbReference type="Rhea" id="RHEA:56136"/>
        <dbReference type="ChEBI" id="CHEBI:15377"/>
        <dbReference type="ChEBI" id="CHEBI:16240"/>
        <dbReference type="ChEBI" id="CHEBI:139520"/>
        <dbReference type="ChEBI" id="CHEBI:139521"/>
        <dbReference type="EC" id="1.11.1.7"/>
    </reaction>
</comment>
<dbReference type="SUPFAM" id="SSF48113">
    <property type="entry name" value="Heme-dependent peroxidases"/>
    <property type="match status" value="1"/>
</dbReference>
<dbReference type="GO" id="GO:0020037">
    <property type="term" value="F:heme binding"/>
    <property type="evidence" value="ECO:0007669"/>
    <property type="project" value="InterPro"/>
</dbReference>
<accession>A0A9D4ZQY4</accession>
<dbReference type="PRINTS" id="PR00458">
    <property type="entry name" value="PEROXIDASE"/>
</dbReference>
<keyword evidence="3" id="KW-0560">Oxidoreductase</keyword>
<feature type="active site" description="Proton acceptor" evidence="7">
    <location>
        <position position="18"/>
    </location>
</feature>
<organism evidence="13 14">
    <name type="scientific">Adiantum capillus-veneris</name>
    <name type="common">Maidenhair fern</name>
    <dbReference type="NCBI Taxonomy" id="13818"/>
    <lineage>
        <taxon>Eukaryota</taxon>
        <taxon>Viridiplantae</taxon>
        <taxon>Streptophyta</taxon>
        <taxon>Embryophyta</taxon>
        <taxon>Tracheophyta</taxon>
        <taxon>Polypodiopsida</taxon>
        <taxon>Polypodiidae</taxon>
        <taxon>Polypodiales</taxon>
        <taxon>Pteridineae</taxon>
        <taxon>Pteridaceae</taxon>
        <taxon>Vittarioideae</taxon>
        <taxon>Adiantum</taxon>
    </lineage>
</organism>
<dbReference type="InterPro" id="IPR010255">
    <property type="entry name" value="Haem_peroxidase_sf"/>
</dbReference>
<evidence type="ECO:0000256" key="2">
    <source>
        <dbReference type="ARBA" id="ARBA00001970"/>
    </source>
</evidence>
<keyword evidence="9" id="KW-0106">Calcium</keyword>
<dbReference type="InterPro" id="IPR002016">
    <property type="entry name" value="Haem_peroxidase"/>
</dbReference>
<evidence type="ECO:0000256" key="3">
    <source>
        <dbReference type="ARBA" id="ARBA00022559"/>
    </source>
</evidence>
<dbReference type="PANTHER" id="PTHR31517:SF51">
    <property type="entry name" value="PEROXIDASE 55"/>
    <property type="match status" value="1"/>
</dbReference>
<proteinExistence type="inferred from homology"/>
<dbReference type="Gene3D" id="1.10.520.10">
    <property type="match status" value="1"/>
</dbReference>
<evidence type="ECO:0000313" key="13">
    <source>
        <dbReference type="EMBL" id="KAI5082676.1"/>
    </source>
</evidence>
<evidence type="ECO:0000256" key="4">
    <source>
        <dbReference type="ARBA" id="ARBA00022617"/>
    </source>
</evidence>
<evidence type="ECO:0000256" key="9">
    <source>
        <dbReference type="PIRSR" id="PIRSR600823-3"/>
    </source>
</evidence>
<evidence type="ECO:0000256" key="5">
    <source>
        <dbReference type="ARBA" id="ARBA00022723"/>
    </source>
</evidence>
<keyword evidence="14" id="KW-1185">Reference proteome</keyword>
<evidence type="ECO:0000256" key="7">
    <source>
        <dbReference type="PIRSR" id="PIRSR600823-1"/>
    </source>
</evidence>
<evidence type="ECO:0000256" key="8">
    <source>
        <dbReference type="PIRSR" id="PIRSR600823-2"/>
    </source>
</evidence>
<dbReference type="InterPro" id="IPR000823">
    <property type="entry name" value="Peroxidase_pln"/>
</dbReference>
<feature type="binding site" evidence="9">
    <location>
        <position position="26"/>
    </location>
    <ligand>
        <name>Ca(2+)</name>
        <dbReference type="ChEBI" id="CHEBI:29108"/>
        <label>1</label>
    </ligand>
</feature>
<evidence type="ECO:0000256" key="10">
    <source>
        <dbReference type="PIRSR" id="PIRSR600823-4"/>
    </source>
</evidence>
<dbReference type="EMBL" id="JABFUD020000002">
    <property type="protein sequence ID" value="KAI5082676.1"/>
    <property type="molecule type" value="Genomic_DNA"/>
</dbReference>
<keyword evidence="3" id="KW-0575">Peroxidase</keyword>
<dbReference type="OrthoDB" id="2113341at2759"/>
<dbReference type="GO" id="GO:0140825">
    <property type="term" value="F:lactoperoxidase activity"/>
    <property type="evidence" value="ECO:0007669"/>
    <property type="project" value="UniProtKB-EC"/>
</dbReference>
<keyword evidence="5 9" id="KW-0479">Metal-binding</keyword>
<feature type="domain" description="Plant heme peroxidase family profile" evidence="12">
    <location>
        <begin position="1"/>
        <end position="144"/>
    </location>
</feature>
<dbReference type="PRINTS" id="PR00461">
    <property type="entry name" value="PLPEROXIDASE"/>
</dbReference>
<protein>
    <recommendedName>
        <fullName evidence="12">Plant heme peroxidase family profile domain-containing protein</fullName>
    </recommendedName>
</protein>
<comment type="similarity">
    <text evidence="11">Belongs to the peroxidase family.</text>
</comment>
<reference evidence="13" key="1">
    <citation type="submission" date="2021-01" db="EMBL/GenBank/DDBJ databases">
        <title>Adiantum capillus-veneris genome.</title>
        <authorList>
            <person name="Fang Y."/>
            <person name="Liao Q."/>
        </authorList>
    </citation>
    <scope>NUCLEOTIDE SEQUENCE</scope>
    <source>
        <strain evidence="13">H3</strain>
        <tissue evidence="13">Leaf</tissue>
    </source>
</reference>
<comment type="cofactor">
    <cofactor evidence="9">
        <name>Ca(2+)</name>
        <dbReference type="ChEBI" id="CHEBI:29108"/>
    </cofactor>
    <text evidence="9">Binds 2 calcium ions per subunit.</text>
</comment>
<evidence type="ECO:0000256" key="6">
    <source>
        <dbReference type="ARBA" id="ARBA00023004"/>
    </source>
</evidence>
<keyword evidence="4" id="KW-0349">Heme</keyword>
<keyword evidence="6" id="KW-0408">Iron</keyword>
<feature type="site" description="Transition state stabilizer" evidence="10">
    <location>
        <position position="14"/>
    </location>
</feature>
<feature type="binding site" evidence="9">
    <location>
        <position position="22"/>
    </location>
    <ligand>
        <name>Ca(2+)</name>
        <dbReference type="ChEBI" id="CHEBI:29108"/>
        <label>1</label>
    </ligand>
</feature>
<dbReference type="GO" id="GO:0006979">
    <property type="term" value="P:response to oxidative stress"/>
    <property type="evidence" value="ECO:0007669"/>
    <property type="project" value="InterPro"/>
</dbReference>
<evidence type="ECO:0000313" key="14">
    <source>
        <dbReference type="Proteomes" id="UP000886520"/>
    </source>
</evidence>
<sequence>MTAQTNVVPPAILRLVMHDAVVQGCDASILITSSINNQAERDYPDNQSIRQEAFDAIENAKAAVEAICPGVVSCADILALAARDAVVLSGGPTWDVPLGRLDSLVSSASNVARHLPLANMDVQQLTTIFAPLDLSMLDVIVLSGEKRLKRQSQRKRVKDRREEDEEEMEEVFNLLQEFNYRVAIADGTLVLTFHIKRMWVHQRIRI</sequence>
<dbReference type="Pfam" id="PF00141">
    <property type="entry name" value="peroxidase"/>
    <property type="match status" value="1"/>
</dbReference>